<feature type="signal peptide" evidence="3">
    <location>
        <begin position="1"/>
        <end position="21"/>
    </location>
</feature>
<organism evidence="4 5">
    <name type="scientific">Georgenia muralis</name>
    <dbReference type="NCBI Taxonomy" id="154117"/>
    <lineage>
        <taxon>Bacteria</taxon>
        <taxon>Bacillati</taxon>
        <taxon>Actinomycetota</taxon>
        <taxon>Actinomycetes</taxon>
        <taxon>Micrococcales</taxon>
        <taxon>Bogoriellaceae</taxon>
        <taxon>Georgenia</taxon>
    </lineage>
</organism>
<dbReference type="SUPFAM" id="SSF53850">
    <property type="entry name" value="Periplasmic binding protein-like II"/>
    <property type="match status" value="1"/>
</dbReference>
<dbReference type="InterPro" id="IPR042100">
    <property type="entry name" value="Bug_dom1"/>
</dbReference>
<dbReference type="Gene3D" id="3.40.190.10">
    <property type="entry name" value="Periplasmic binding protein-like II"/>
    <property type="match status" value="1"/>
</dbReference>
<dbReference type="EMBL" id="RKRA01000001">
    <property type="protein sequence ID" value="RPF28524.1"/>
    <property type="molecule type" value="Genomic_DNA"/>
</dbReference>
<keyword evidence="5" id="KW-1185">Reference proteome</keyword>
<comment type="similarity">
    <text evidence="1">Belongs to the UPF0065 (bug) family.</text>
</comment>
<evidence type="ECO:0000256" key="2">
    <source>
        <dbReference type="SAM" id="MobiDB-lite"/>
    </source>
</evidence>
<dbReference type="RefSeq" id="WP_123918802.1">
    <property type="nucleotide sequence ID" value="NZ_RKRA01000001.1"/>
</dbReference>
<name>A0A3N4Z925_9MICO</name>
<sequence length="347" mass="35964">MRSRRTLGLLALTATALTLSACGGGTDPDDGGTAGGETSTTAAGSDEAAEPIAQLEIIAPAAPGSGWDQTSRAVQEGLQAESLAEQVTVTNVPGASGTVALAQVAPQTGKEGLWMASGLAMMTGVVTNNSDVTLDEVTPLARLMGEYELIVVPAASEFQTLEDLLTAIEEDPASVPIAGGSAGSADHLFLGLLAQERGITPSDLNYVPFSGGGEATTALLGNQVSAGIAGTGEFQAQVEAGELRPLLVSSLETVESVPDAPTLADEGLEDLEFYNWRSITAPADLPQETIDQYVATLDALHDSETWQQTVTDNAWEDVYISGEEFASWIEEENARVTEVLEGLGLVQ</sequence>
<proteinExistence type="inferred from homology"/>
<dbReference type="OrthoDB" id="9780943at2"/>
<dbReference type="InterPro" id="IPR005064">
    <property type="entry name" value="BUG"/>
</dbReference>
<feature type="chain" id="PRO_5018321444" evidence="3">
    <location>
        <begin position="22"/>
        <end position="347"/>
    </location>
</feature>
<dbReference type="PIRSF" id="PIRSF017082">
    <property type="entry name" value="YflP"/>
    <property type="match status" value="1"/>
</dbReference>
<evidence type="ECO:0000256" key="1">
    <source>
        <dbReference type="ARBA" id="ARBA00006987"/>
    </source>
</evidence>
<dbReference type="AlphaFoldDB" id="A0A3N4Z925"/>
<dbReference type="PANTHER" id="PTHR42928">
    <property type="entry name" value="TRICARBOXYLATE-BINDING PROTEIN"/>
    <property type="match status" value="1"/>
</dbReference>
<dbReference type="PROSITE" id="PS51257">
    <property type="entry name" value="PROKAR_LIPOPROTEIN"/>
    <property type="match status" value="1"/>
</dbReference>
<comment type="caution">
    <text evidence="4">The sequence shown here is derived from an EMBL/GenBank/DDBJ whole genome shotgun (WGS) entry which is preliminary data.</text>
</comment>
<protein>
    <submittedName>
        <fullName evidence="4">Putative tricarboxylic transport membrane protein</fullName>
    </submittedName>
</protein>
<accession>A0A3N4Z925</accession>
<dbReference type="Pfam" id="PF03401">
    <property type="entry name" value="TctC"/>
    <property type="match status" value="1"/>
</dbReference>
<dbReference type="PANTHER" id="PTHR42928:SF3">
    <property type="entry name" value="UPF0065 PROTEIN YFLP"/>
    <property type="match status" value="1"/>
</dbReference>
<keyword evidence="3" id="KW-0732">Signal</keyword>
<gene>
    <name evidence="4" type="ORF">EDD32_3053</name>
</gene>
<dbReference type="Gene3D" id="3.40.190.150">
    <property type="entry name" value="Bordetella uptake gene, domain 1"/>
    <property type="match status" value="1"/>
</dbReference>
<evidence type="ECO:0000313" key="5">
    <source>
        <dbReference type="Proteomes" id="UP000280726"/>
    </source>
</evidence>
<reference evidence="4 5" key="1">
    <citation type="submission" date="2018-11" db="EMBL/GenBank/DDBJ databases">
        <title>Sequencing the genomes of 1000 actinobacteria strains.</title>
        <authorList>
            <person name="Klenk H.-P."/>
        </authorList>
    </citation>
    <scope>NUCLEOTIDE SEQUENCE [LARGE SCALE GENOMIC DNA]</scope>
    <source>
        <strain evidence="4 5">DSM 14418</strain>
    </source>
</reference>
<dbReference type="Proteomes" id="UP000280726">
    <property type="component" value="Unassembled WGS sequence"/>
</dbReference>
<dbReference type="CDD" id="cd07012">
    <property type="entry name" value="PBP2_Bug_TTT"/>
    <property type="match status" value="1"/>
</dbReference>
<feature type="compositionally biased region" description="Low complexity" evidence="2">
    <location>
        <begin position="36"/>
        <end position="46"/>
    </location>
</feature>
<evidence type="ECO:0000313" key="4">
    <source>
        <dbReference type="EMBL" id="RPF28524.1"/>
    </source>
</evidence>
<evidence type="ECO:0000256" key="3">
    <source>
        <dbReference type="SAM" id="SignalP"/>
    </source>
</evidence>
<feature type="region of interest" description="Disordered" evidence="2">
    <location>
        <begin position="22"/>
        <end position="47"/>
    </location>
</feature>